<reference evidence="4" key="1">
    <citation type="submission" date="2021-10" db="EMBL/GenBank/DDBJ databases">
        <title>Anaerobic single-cell dispensing facilitates the cultivation of human gut bacteria.</title>
        <authorList>
            <person name="Afrizal A."/>
        </authorList>
    </citation>
    <scope>NUCLEOTIDE SEQUENCE</scope>
    <source>
        <strain evidence="4">CLA-AA-H272</strain>
    </source>
</reference>
<sequence>MIHKPVFSIIVPVYNVENYLNACVQSLINQTFSDIEIILVDDGSPDNCPAMCDTYAAADSRVHVVHQPNSGLSVARNTGLAHAAGSYVLFVDSDDIINLDTCQRLLPFVDKSADIIIGDGISVGSRKKLSHGYTAACVRGDMYLKLALHEGSMPMAAVLYIYRREFLQENRLVFKPGILHEDEQFTPRAFLSAERVIESGICFYHYITRDDSITTQQDLRKNAADLYDSILELTDLYKQLADQKLKNRLLDSLVTKYLSLFQAGRLQQYGKAYIHKRFVLCNARRPKTVCKALLFAISPPLYWHVNNWVKQRRA</sequence>
<dbReference type="Proteomes" id="UP001199319">
    <property type="component" value="Unassembled WGS sequence"/>
</dbReference>
<dbReference type="PANTHER" id="PTHR22916">
    <property type="entry name" value="GLYCOSYLTRANSFERASE"/>
    <property type="match status" value="1"/>
</dbReference>
<feature type="domain" description="Glycosyltransferase 2-like" evidence="3">
    <location>
        <begin position="8"/>
        <end position="131"/>
    </location>
</feature>
<keyword evidence="1 4" id="KW-0328">Glycosyltransferase</keyword>
<evidence type="ECO:0000313" key="5">
    <source>
        <dbReference type="Proteomes" id="UP001199319"/>
    </source>
</evidence>
<dbReference type="InterPro" id="IPR029044">
    <property type="entry name" value="Nucleotide-diphossugar_trans"/>
</dbReference>
<dbReference type="AlphaFoldDB" id="A0AAE3AEC5"/>
<dbReference type="RefSeq" id="WP_302928742.1">
    <property type="nucleotide sequence ID" value="NZ_JAJEPW010000020.1"/>
</dbReference>
<evidence type="ECO:0000256" key="1">
    <source>
        <dbReference type="ARBA" id="ARBA00022676"/>
    </source>
</evidence>
<dbReference type="EMBL" id="JAJEPW010000020">
    <property type="protein sequence ID" value="MCC2129463.1"/>
    <property type="molecule type" value="Genomic_DNA"/>
</dbReference>
<dbReference type="SUPFAM" id="SSF53448">
    <property type="entry name" value="Nucleotide-diphospho-sugar transferases"/>
    <property type="match status" value="1"/>
</dbReference>
<gene>
    <name evidence="4" type="ORF">LKD37_08045</name>
</gene>
<dbReference type="CDD" id="cd00761">
    <property type="entry name" value="Glyco_tranf_GTA_type"/>
    <property type="match status" value="1"/>
</dbReference>
<evidence type="ECO:0000313" key="4">
    <source>
        <dbReference type="EMBL" id="MCC2129463.1"/>
    </source>
</evidence>
<organism evidence="4 5">
    <name type="scientific">Brotocaccenecus cirricatena</name>
    <dbReference type="NCBI Taxonomy" id="3064195"/>
    <lineage>
        <taxon>Bacteria</taxon>
        <taxon>Bacillati</taxon>
        <taxon>Bacillota</taxon>
        <taxon>Clostridia</taxon>
        <taxon>Eubacteriales</taxon>
        <taxon>Oscillospiraceae</taxon>
        <taxon>Brotocaccenecus</taxon>
    </lineage>
</organism>
<dbReference type="Gene3D" id="3.90.550.10">
    <property type="entry name" value="Spore Coat Polysaccharide Biosynthesis Protein SpsA, Chain A"/>
    <property type="match status" value="1"/>
</dbReference>
<name>A0AAE3AEC5_9FIRM</name>
<keyword evidence="5" id="KW-1185">Reference proteome</keyword>
<dbReference type="Pfam" id="PF00535">
    <property type="entry name" value="Glycos_transf_2"/>
    <property type="match status" value="1"/>
</dbReference>
<dbReference type="InterPro" id="IPR001173">
    <property type="entry name" value="Glyco_trans_2-like"/>
</dbReference>
<protein>
    <submittedName>
        <fullName evidence="4">Glycosyltransferase</fullName>
        <ecNumber evidence="4">2.4.-.-</ecNumber>
    </submittedName>
</protein>
<keyword evidence="2 4" id="KW-0808">Transferase</keyword>
<evidence type="ECO:0000259" key="3">
    <source>
        <dbReference type="Pfam" id="PF00535"/>
    </source>
</evidence>
<proteinExistence type="predicted"/>
<accession>A0AAE3AEC5</accession>
<dbReference type="GO" id="GO:0016757">
    <property type="term" value="F:glycosyltransferase activity"/>
    <property type="evidence" value="ECO:0007669"/>
    <property type="project" value="UniProtKB-KW"/>
</dbReference>
<dbReference type="PANTHER" id="PTHR22916:SF51">
    <property type="entry name" value="GLYCOSYLTRANSFERASE EPSH-RELATED"/>
    <property type="match status" value="1"/>
</dbReference>
<evidence type="ECO:0000256" key="2">
    <source>
        <dbReference type="ARBA" id="ARBA00022679"/>
    </source>
</evidence>
<comment type="caution">
    <text evidence="4">The sequence shown here is derived from an EMBL/GenBank/DDBJ whole genome shotgun (WGS) entry which is preliminary data.</text>
</comment>
<dbReference type="EC" id="2.4.-.-" evidence="4"/>